<dbReference type="Pfam" id="PF08327">
    <property type="entry name" value="AHSA1"/>
    <property type="match status" value="1"/>
</dbReference>
<reference evidence="3 4" key="1">
    <citation type="submission" date="2019-04" db="EMBL/GenBank/DDBJ databases">
        <title>Herbidospora sp. NEAU-GS14.nov., a novel actinomycete isolated from soil.</title>
        <authorList>
            <person name="Han L."/>
        </authorList>
    </citation>
    <scope>NUCLEOTIDE SEQUENCE [LARGE SCALE GENOMIC DNA]</scope>
    <source>
        <strain evidence="3 4">NEAU-GS14</strain>
    </source>
</reference>
<organism evidence="3 4">
    <name type="scientific">Herbidospora galbida</name>
    <dbReference type="NCBI Taxonomy" id="2575442"/>
    <lineage>
        <taxon>Bacteria</taxon>
        <taxon>Bacillati</taxon>
        <taxon>Actinomycetota</taxon>
        <taxon>Actinomycetes</taxon>
        <taxon>Streptosporangiales</taxon>
        <taxon>Streptosporangiaceae</taxon>
        <taxon>Herbidospora</taxon>
    </lineage>
</organism>
<name>A0A4U3MRF1_9ACTN</name>
<gene>
    <name evidence="3" type="ORF">FDA94_03195</name>
</gene>
<evidence type="ECO:0000259" key="2">
    <source>
        <dbReference type="Pfam" id="PF08327"/>
    </source>
</evidence>
<dbReference type="InterPro" id="IPR013538">
    <property type="entry name" value="ASHA1/2-like_C"/>
</dbReference>
<dbReference type="InterPro" id="IPR023393">
    <property type="entry name" value="START-like_dom_sf"/>
</dbReference>
<sequence length="186" mass="19861">MIDIGWTSREVTRDDETVAVVLRRDFGSPLDDVWDALTDPERLKRWFLPVSGDLRPGGAFTTEGGAGGTILTCEKPSLKVTYGGETSIVTVTLTAEDDATTLELIHSVPLAMAQSGAGALWVGPGWDEAFLALELFLTGKEAQGQVTPEYGRATVAAWVTAIETSGTATPDEIETARQMALQQYAG</sequence>
<dbReference type="EMBL" id="SZQA01000002">
    <property type="protein sequence ID" value="TKK90786.1"/>
    <property type="molecule type" value="Genomic_DNA"/>
</dbReference>
<keyword evidence="4" id="KW-1185">Reference proteome</keyword>
<comment type="caution">
    <text evidence="3">The sequence shown here is derived from an EMBL/GenBank/DDBJ whole genome shotgun (WGS) entry which is preliminary data.</text>
</comment>
<evidence type="ECO:0000313" key="4">
    <source>
        <dbReference type="Proteomes" id="UP000308705"/>
    </source>
</evidence>
<comment type="similarity">
    <text evidence="1">Belongs to the AHA1 family.</text>
</comment>
<evidence type="ECO:0000256" key="1">
    <source>
        <dbReference type="ARBA" id="ARBA00006817"/>
    </source>
</evidence>
<proteinExistence type="inferred from homology"/>
<dbReference type="SUPFAM" id="SSF55961">
    <property type="entry name" value="Bet v1-like"/>
    <property type="match status" value="1"/>
</dbReference>
<dbReference type="RefSeq" id="WP_137245528.1">
    <property type="nucleotide sequence ID" value="NZ_SZQA01000002.1"/>
</dbReference>
<dbReference type="OrthoDB" id="8117292at2"/>
<feature type="domain" description="Activator of Hsp90 ATPase homologue 1/2-like C-terminal" evidence="2">
    <location>
        <begin position="29"/>
        <end position="133"/>
    </location>
</feature>
<accession>A0A4U3MRF1</accession>
<protein>
    <submittedName>
        <fullName evidence="3">SRPBCC family protein</fullName>
    </submittedName>
</protein>
<dbReference type="AlphaFoldDB" id="A0A4U3MRF1"/>
<evidence type="ECO:0000313" key="3">
    <source>
        <dbReference type="EMBL" id="TKK90786.1"/>
    </source>
</evidence>
<dbReference type="Gene3D" id="3.30.530.20">
    <property type="match status" value="1"/>
</dbReference>
<dbReference type="CDD" id="cd08899">
    <property type="entry name" value="SRPBCC_CalC_Aha1-like_6"/>
    <property type="match status" value="1"/>
</dbReference>
<dbReference type="Proteomes" id="UP000308705">
    <property type="component" value="Unassembled WGS sequence"/>
</dbReference>